<dbReference type="Pfam" id="PF04607">
    <property type="entry name" value="RelA_SpoT"/>
    <property type="match status" value="1"/>
</dbReference>
<dbReference type="Gene3D" id="3.10.20.30">
    <property type="match status" value="1"/>
</dbReference>
<dbReference type="CDD" id="cd05399">
    <property type="entry name" value="NT_Rel-Spo_like"/>
    <property type="match status" value="1"/>
</dbReference>
<dbReference type="Pfam" id="PF02824">
    <property type="entry name" value="TGS"/>
    <property type="match status" value="1"/>
</dbReference>
<dbReference type="SUPFAM" id="SSF55021">
    <property type="entry name" value="ACT-like"/>
    <property type="match status" value="1"/>
</dbReference>
<dbReference type="Gene3D" id="3.30.70.260">
    <property type="match status" value="1"/>
</dbReference>
<dbReference type="PANTHER" id="PTHR21262:SF31">
    <property type="entry name" value="GTP PYROPHOSPHOKINASE"/>
    <property type="match status" value="1"/>
</dbReference>
<dbReference type="Pfam" id="PF19296">
    <property type="entry name" value="RelA_AH_RIS"/>
    <property type="match status" value="1"/>
</dbReference>
<dbReference type="InterPro" id="IPR033655">
    <property type="entry name" value="TGS_RelA/SpoT"/>
</dbReference>
<dbReference type="InterPro" id="IPR003607">
    <property type="entry name" value="HD/PDEase_dom"/>
</dbReference>
<dbReference type="GO" id="GO:0005886">
    <property type="term" value="C:plasma membrane"/>
    <property type="evidence" value="ECO:0007669"/>
    <property type="project" value="TreeGrafter"/>
</dbReference>
<dbReference type="SMART" id="SM00954">
    <property type="entry name" value="RelA_SpoT"/>
    <property type="match status" value="1"/>
</dbReference>
<dbReference type="GO" id="GO:0008728">
    <property type="term" value="F:GTP diphosphokinase activity"/>
    <property type="evidence" value="ECO:0007669"/>
    <property type="project" value="UniProtKB-EC"/>
</dbReference>
<dbReference type="Pfam" id="PF13328">
    <property type="entry name" value="HD_4"/>
    <property type="match status" value="1"/>
</dbReference>
<dbReference type="EC" id="2.7.6.5" evidence="2"/>
<feature type="domain" description="HD" evidence="6">
    <location>
        <begin position="51"/>
        <end position="150"/>
    </location>
</feature>
<evidence type="ECO:0000313" key="8">
    <source>
        <dbReference type="EMBL" id="HIT17682.1"/>
    </source>
</evidence>
<dbReference type="InterPro" id="IPR012676">
    <property type="entry name" value="TGS-like"/>
</dbReference>
<evidence type="ECO:0000259" key="7">
    <source>
        <dbReference type="PROSITE" id="PS51880"/>
    </source>
</evidence>
<sequence length="738" mass="84400">MEYHTGRTFSDVLSLIKNYIHKQEDIDFILRAFEFASKHHFNQFRKSGEPYINHCIEVAYILASYQMSPTTIAAGLLHDVIEDCDVSYDQLKELFGSDVADIVEAVTKIHRLPTVNLEESTAATHRKLILAMAKDVRAVIVKLADRLHNMRTLQYLSVEKQKSISKETLEVYAPLSHRLGMNELKNELENLSFYYLDRDKYLEIQKLIQDKLASNENGVDKIIKDVSKLLEDHQIPHKIFGRIKHIYSVYKKIYVKNVIFERIFDLQAIRIITDTKLQCYEILGIIHEKYTPIPGRFKDYIAMPKPNLYQSLHTTICDSEGNLFEIQIRTKEMDRIAENGVAAHWIYKESAPNKDVSKKQKLTREQFAWLGQLINMYEENPNTSDSEYISQVQKDIFEANVYCLTPKGKIVDLPQGSTPIDFAYRIHTEVGNKTIGALVNKVIVPLNTILKTGDVVEIKTSKNNLGPREDWLKFVKTSSARSQIKKAIAKREQQEKNDINEIFYKKGMQLLEDVIESRGISKEEIMDSLNQVSVLNYFNAKSAEEIIINVGRRSLSAQLVVTQCTNLRPNLVVQINQMIKKSHSHADLKNNRNDIKIKGIDGLKVEPASCCKPIPGDLIVGYITRGSGVKVHRINCPNIIHEKKRLIETSWAETLTLTYYPVDLEILANDRGNLVVDLMSLISSVKIRIESISAKSHYETKTATISCTVYVSDVHHLETLISNLNKITGILEVNRVFH</sequence>
<evidence type="ECO:0000256" key="3">
    <source>
        <dbReference type="ARBA" id="ARBA00048244"/>
    </source>
</evidence>
<dbReference type="NCBIfam" id="TIGR00691">
    <property type="entry name" value="spoT_relA"/>
    <property type="match status" value="1"/>
</dbReference>
<dbReference type="InterPro" id="IPR002912">
    <property type="entry name" value="ACT_dom"/>
</dbReference>
<dbReference type="SUPFAM" id="SSF109604">
    <property type="entry name" value="HD-domain/PDEase-like"/>
    <property type="match status" value="1"/>
</dbReference>
<evidence type="ECO:0000259" key="5">
    <source>
        <dbReference type="PROSITE" id="PS51671"/>
    </source>
</evidence>
<evidence type="ECO:0000313" key="9">
    <source>
        <dbReference type="Proteomes" id="UP000886893"/>
    </source>
</evidence>
<comment type="similarity">
    <text evidence="4">Belongs to the relA/spoT family.</text>
</comment>
<comment type="caution">
    <text evidence="8">The sequence shown here is derived from an EMBL/GenBank/DDBJ whole genome shotgun (WGS) entry which is preliminary data.</text>
</comment>
<dbReference type="SUPFAM" id="SSF81271">
    <property type="entry name" value="TGS-like"/>
    <property type="match status" value="1"/>
</dbReference>
<feature type="domain" description="ACT" evidence="5">
    <location>
        <begin position="663"/>
        <end position="738"/>
    </location>
</feature>
<proteinExistence type="inferred from homology"/>
<dbReference type="PROSITE" id="PS51880">
    <property type="entry name" value="TGS"/>
    <property type="match status" value="1"/>
</dbReference>
<comment type="pathway">
    <text evidence="1">Purine metabolism; ppGpp biosynthesis; ppGpp from GTP: step 1/2.</text>
</comment>
<dbReference type="SUPFAM" id="SSF81301">
    <property type="entry name" value="Nucleotidyltransferase"/>
    <property type="match status" value="1"/>
</dbReference>
<dbReference type="InterPro" id="IPR007685">
    <property type="entry name" value="RelA_SpoT"/>
</dbReference>
<dbReference type="AlphaFoldDB" id="A0A9D1K9W7"/>
<dbReference type="InterPro" id="IPR004095">
    <property type="entry name" value="TGS"/>
</dbReference>
<reference evidence="8" key="1">
    <citation type="submission" date="2020-10" db="EMBL/GenBank/DDBJ databases">
        <authorList>
            <person name="Gilroy R."/>
        </authorList>
    </citation>
    <scope>NUCLEOTIDE SEQUENCE</scope>
    <source>
        <strain evidence="8">14508</strain>
    </source>
</reference>
<dbReference type="Pfam" id="PF13291">
    <property type="entry name" value="ACT_4"/>
    <property type="match status" value="1"/>
</dbReference>
<dbReference type="SMART" id="SM00471">
    <property type="entry name" value="HDc"/>
    <property type="match status" value="1"/>
</dbReference>
<evidence type="ECO:0000256" key="1">
    <source>
        <dbReference type="ARBA" id="ARBA00004976"/>
    </source>
</evidence>
<dbReference type="GO" id="GO:0015969">
    <property type="term" value="P:guanosine tetraphosphate metabolic process"/>
    <property type="evidence" value="ECO:0007669"/>
    <property type="project" value="InterPro"/>
</dbReference>
<dbReference type="Proteomes" id="UP000886893">
    <property type="component" value="Unassembled WGS sequence"/>
</dbReference>
<evidence type="ECO:0000256" key="4">
    <source>
        <dbReference type="RuleBase" id="RU003847"/>
    </source>
</evidence>
<dbReference type="Gene3D" id="1.10.3210.10">
    <property type="entry name" value="Hypothetical protein af1432"/>
    <property type="match status" value="1"/>
</dbReference>
<dbReference type="InterPro" id="IPR006674">
    <property type="entry name" value="HD_domain"/>
</dbReference>
<evidence type="ECO:0000259" key="6">
    <source>
        <dbReference type="PROSITE" id="PS51831"/>
    </source>
</evidence>
<dbReference type="PROSITE" id="PS51671">
    <property type="entry name" value="ACT"/>
    <property type="match status" value="1"/>
</dbReference>
<accession>A0A9D1K9W7</accession>
<dbReference type="Gene3D" id="3.30.460.10">
    <property type="entry name" value="Beta Polymerase, domain 2"/>
    <property type="match status" value="1"/>
</dbReference>
<dbReference type="FunFam" id="3.30.460.10:FF:000001">
    <property type="entry name" value="GTP pyrophosphokinase RelA"/>
    <property type="match status" value="1"/>
</dbReference>
<reference evidence="8" key="2">
    <citation type="journal article" date="2021" name="PeerJ">
        <title>Extensive microbial diversity within the chicken gut microbiome revealed by metagenomics and culture.</title>
        <authorList>
            <person name="Gilroy R."/>
            <person name="Ravi A."/>
            <person name="Getino M."/>
            <person name="Pursley I."/>
            <person name="Horton D.L."/>
            <person name="Alikhan N.F."/>
            <person name="Baker D."/>
            <person name="Gharbi K."/>
            <person name="Hall N."/>
            <person name="Watson M."/>
            <person name="Adriaenssens E.M."/>
            <person name="Foster-Nyarko E."/>
            <person name="Jarju S."/>
            <person name="Secka A."/>
            <person name="Antonio M."/>
            <person name="Oren A."/>
            <person name="Chaudhuri R.R."/>
            <person name="La Ragione R."/>
            <person name="Hildebrand F."/>
            <person name="Pallen M.J."/>
        </authorList>
    </citation>
    <scope>NUCLEOTIDE SEQUENCE</scope>
    <source>
        <strain evidence="8">14508</strain>
    </source>
</reference>
<dbReference type="InterPro" id="IPR012675">
    <property type="entry name" value="Beta-grasp_dom_sf"/>
</dbReference>
<dbReference type="FunFam" id="3.10.20.30:FF:000002">
    <property type="entry name" value="GTP pyrophosphokinase (RelA/SpoT)"/>
    <property type="match status" value="1"/>
</dbReference>
<dbReference type="InterPro" id="IPR004811">
    <property type="entry name" value="RelA/Spo_fam"/>
</dbReference>
<comment type="catalytic activity">
    <reaction evidence="3">
        <text>GTP + ATP = guanosine 3'-diphosphate 5'-triphosphate + AMP</text>
        <dbReference type="Rhea" id="RHEA:22088"/>
        <dbReference type="ChEBI" id="CHEBI:30616"/>
        <dbReference type="ChEBI" id="CHEBI:37565"/>
        <dbReference type="ChEBI" id="CHEBI:142410"/>
        <dbReference type="ChEBI" id="CHEBI:456215"/>
        <dbReference type="EC" id="2.7.6.5"/>
    </reaction>
</comment>
<dbReference type="PANTHER" id="PTHR21262">
    <property type="entry name" value="GUANOSINE-3',5'-BIS DIPHOSPHATE 3'-PYROPHOSPHOHYDROLASE"/>
    <property type="match status" value="1"/>
</dbReference>
<dbReference type="InterPro" id="IPR045600">
    <property type="entry name" value="RelA/SpoT_AH_RIS"/>
</dbReference>
<dbReference type="EMBL" id="DVKI01000150">
    <property type="protein sequence ID" value="HIT17682.1"/>
    <property type="molecule type" value="Genomic_DNA"/>
</dbReference>
<dbReference type="InterPro" id="IPR045865">
    <property type="entry name" value="ACT-like_dom_sf"/>
</dbReference>
<dbReference type="InterPro" id="IPR043519">
    <property type="entry name" value="NT_sf"/>
</dbReference>
<gene>
    <name evidence="8" type="ORF">IAD04_04855</name>
</gene>
<name>A0A9D1K9W7_9FIRM</name>
<protein>
    <recommendedName>
        <fullName evidence="2">GTP diphosphokinase</fullName>
        <ecNumber evidence="2">2.7.6.5</ecNumber>
    </recommendedName>
</protein>
<dbReference type="CDD" id="cd04876">
    <property type="entry name" value="ACT_RelA-SpoT"/>
    <property type="match status" value="1"/>
</dbReference>
<dbReference type="FunFam" id="1.10.3210.10:FF:000001">
    <property type="entry name" value="GTP pyrophosphokinase RelA"/>
    <property type="match status" value="1"/>
</dbReference>
<comment type="function">
    <text evidence="4">In eubacteria ppGpp (guanosine 3'-diphosphate 5'-diphosphate) is a mediator of the stringent response that coordinates a variety of cellular activities in response to changes in nutritional abundance.</text>
</comment>
<evidence type="ECO:0000256" key="2">
    <source>
        <dbReference type="ARBA" id="ARBA00013251"/>
    </source>
</evidence>
<organism evidence="8 9">
    <name type="scientific">Candidatus Caccosoma faecigallinarum</name>
    <dbReference type="NCBI Taxonomy" id="2840720"/>
    <lineage>
        <taxon>Bacteria</taxon>
        <taxon>Bacillati</taxon>
        <taxon>Bacillota</taxon>
        <taxon>Bacillota incertae sedis</taxon>
        <taxon>Candidatus Caccosoma</taxon>
    </lineage>
</organism>
<dbReference type="CDD" id="cd00077">
    <property type="entry name" value="HDc"/>
    <property type="match status" value="1"/>
</dbReference>
<feature type="domain" description="TGS" evidence="7">
    <location>
        <begin position="397"/>
        <end position="460"/>
    </location>
</feature>
<dbReference type="PROSITE" id="PS51831">
    <property type="entry name" value="HD"/>
    <property type="match status" value="1"/>
</dbReference>
<dbReference type="CDD" id="cd01668">
    <property type="entry name" value="TGS_RSH"/>
    <property type="match status" value="1"/>
</dbReference>